<dbReference type="Gene3D" id="4.10.80.30">
    <property type="entry name" value="DNA polymerase, domain 6"/>
    <property type="match status" value="1"/>
</dbReference>
<feature type="chain" id="PRO_5038459816" evidence="4">
    <location>
        <begin position="20"/>
        <end position="410"/>
    </location>
</feature>
<dbReference type="PRINTS" id="PR01002">
    <property type="entry name" value="FLGFLGJ"/>
</dbReference>
<dbReference type="PANTHER" id="PTHR33308:SF9">
    <property type="entry name" value="PEPTIDOGLYCAN HYDROLASE FLGJ"/>
    <property type="match status" value="1"/>
</dbReference>
<dbReference type="InterPro" id="IPR051056">
    <property type="entry name" value="Glycosyl_Hydrolase_73"/>
</dbReference>
<dbReference type="RefSeq" id="WP_154486643.1">
    <property type="nucleotide sequence ID" value="NZ_VUMW01000007.1"/>
</dbReference>
<dbReference type="Gene3D" id="1.10.530.10">
    <property type="match status" value="1"/>
</dbReference>
<evidence type="ECO:0000256" key="1">
    <source>
        <dbReference type="ARBA" id="ARBA00010266"/>
    </source>
</evidence>
<dbReference type="PANTHER" id="PTHR33308">
    <property type="entry name" value="PEPTIDOGLYCAN HYDROLASE FLGJ"/>
    <property type="match status" value="1"/>
</dbReference>
<feature type="region of interest" description="Disordered" evidence="3">
    <location>
        <begin position="266"/>
        <end position="288"/>
    </location>
</feature>
<dbReference type="Pfam" id="PF03217">
    <property type="entry name" value="SlpA"/>
    <property type="match status" value="1"/>
</dbReference>
<evidence type="ECO:0000313" key="6">
    <source>
        <dbReference type="EMBL" id="MST79627.1"/>
    </source>
</evidence>
<evidence type="ECO:0000256" key="3">
    <source>
        <dbReference type="SAM" id="MobiDB-lite"/>
    </source>
</evidence>
<reference evidence="6 7" key="1">
    <citation type="submission" date="2019-08" db="EMBL/GenBank/DDBJ databases">
        <title>In-depth cultivation of the pig gut microbiome towards novel bacterial diversity and tailored functional studies.</title>
        <authorList>
            <person name="Wylensek D."/>
            <person name="Hitch T.C.A."/>
            <person name="Clavel T."/>
        </authorList>
    </citation>
    <scope>NUCLEOTIDE SEQUENCE [LARGE SCALE GENOMIC DNA]</scope>
    <source>
        <strain evidence="6 7">WCA-470BD-2E</strain>
    </source>
</reference>
<feature type="signal peptide" evidence="4">
    <location>
        <begin position="1"/>
        <end position="19"/>
    </location>
</feature>
<evidence type="ECO:0000259" key="5">
    <source>
        <dbReference type="SMART" id="SM00047"/>
    </source>
</evidence>
<dbReference type="GO" id="GO:0004040">
    <property type="term" value="F:amidase activity"/>
    <property type="evidence" value="ECO:0007669"/>
    <property type="project" value="InterPro"/>
</dbReference>
<comment type="similarity">
    <text evidence="1">Belongs to the glycosyl hydrolase 73 family.</text>
</comment>
<accession>A0A844FMP6</accession>
<dbReference type="InterPro" id="IPR002901">
    <property type="entry name" value="MGlyc_endo_b_GlcNAc-like_dom"/>
</dbReference>
<proteinExistence type="inferred from homology"/>
<dbReference type="AlphaFoldDB" id="A0A844FMP6"/>
<dbReference type="EMBL" id="VUMW01000007">
    <property type="protein sequence ID" value="MST79627.1"/>
    <property type="molecule type" value="Genomic_DNA"/>
</dbReference>
<evidence type="ECO:0000256" key="2">
    <source>
        <dbReference type="ARBA" id="ARBA00022801"/>
    </source>
</evidence>
<dbReference type="SMART" id="SM00047">
    <property type="entry name" value="LYZ2"/>
    <property type="match status" value="1"/>
</dbReference>
<evidence type="ECO:0000256" key="4">
    <source>
        <dbReference type="SAM" id="SignalP"/>
    </source>
</evidence>
<sequence>MKRRFMTGLATAAMLTSIAVPVTNNLSLSNNTVQASATSDAFLSKVGTQVQKTSKKYGVYASLMLAQAALESSWGNSTLSTQAYNFFGMKAGTAWTGATYTARTAEQTSKGATYYTTAKFRKYSSYQASFDDYGVKMRTTLGAYGGLRYSKTWLENASSVSKAADAIKAAGYATDVNYPSKLKRLISTYNLTKYDPVVSKTSYKAKIVKSGSAYLYPTDHSVSPKLSTITAGQTVTVTKTFTYYNGTKRMYLKGLGWVNSDSLTTSSSQAPSGNTSANPATDSQTSATGQAKTLMHGAAIYNSKGSRTKNKTVKAGTSVTTFGKVTINGARYYRVNAASANQFIKATNFDGTSKKLKHNAYLYNGQGKRIKTAKKWLKRSKHTVYGGTVKIKGKYYYVVGLNRYVKKGNF</sequence>
<feature type="domain" description="Mannosyl-glycoprotein endo-beta-N-acetylglucosamidase-like" evidence="5">
    <location>
        <begin position="32"/>
        <end position="195"/>
    </location>
</feature>
<gene>
    <name evidence="6" type="ORF">FYJ61_03835</name>
</gene>
<comment type="caution">
    <text evidence="6">The sequence shown here is derived from an EMBL/GenBank/DDBJ whole genome shotgun (WGS) entry which is preliminary data.</text>
</comment>
<dbReference type="Pfam" id="PF01832">
    <property type="entry name" value="Glucosaminidase"/>
    <property type="match status" value="1"/>
</dbReference>
<name>A0A844FMP6_9LACO</name>
<keyword evidence="4" id="KW-0732">Signal</keyword>
<dbReference type="InterPro" id="IPR024968">
    <property type="entry name" value="SlpA_C_lactobacillus"/>
</dbReference>
<protein>
    <submittedName>
        <fullName evidence="6">Amidase</fullName>
    </submittedName>
</protein>
<keyword evidence="2" id="KW-0378">Hydrolase</keyword>
<dbReference type="Proteomes" id="UP000452141">
    <property type="component" value="Unassembled WGS sequence"/>
</dbReference>
<evidence type="ECO:0000313" key="7">
    <source>
        <dbReference type="Proteomes" id="UP000452141"/>
    </source>
</evidence>
<organism evidence="6 7">
    <name type="scientific">Lactobacillus equicursoris</name>
    <dbReference type="NCBI Taxonomy" id="420645"/>
    <lineage>
        <taxon>Bacteria</taxon>
        <taxon>Bacillati</taxon>
        <taxon>Bacillota</taxon>
        <taxon>Bacilli</taxon>
        <taxon>Lactobacillales</taxon>
        <taxon>Lactobacillaceae</taxon>
        <taxon>Lactobacillus</taxon>
    </lineage>
</organism>